<organism evidence="2 3">
    <name type="scientific">Xylanibacillus composti</name>
    <dbReference type="NCBI Taxonomy" id="1572762"/>
    <lineage>
        <taxon>Bacteria</taxon>
        <taxon>Bacillati</taxon>
        <taxon>Bacillota</taxon>
        <taxon>Bacilli</taxon>
        <taxon>Bacillales</taxon>
        <taxon>Paenibacillaceae</taxon>
        <taxon>Xylanibacillus</taxon>
    </lineage>
</organism>
<reference evidence="2" key="1">
    <citation type="submission" date="2021-04" db="EMBL/GenBank/DDBJ databases">
        <title>Draft genome sequence of Xylanibacillus composti strain K13.</title>
        <authorList>
            <person name="Uke A."/>
            <person name="Chhe C."/>
            <person name="Baramee S."/>
            <person name="Kosugi A."/>
        </authorList>
    </citation>
    <scope>NUCLEOTIDE SEQUENCE</scope>
    <source>
        <strain evidence="2">K13</strain>
    </source>
</reference>
<dbReference type="EMBL" id="BOVK01000049">
    <property type="protein sequence ID" value="GIQ70476.1"/>
    <property type="molecule type" value="Genomic_DNA"/>
</dbReference>
<comment type="caution">
    <text evidence="2">The sequence shown here is derived from an EMBL/GenBank/DDBJ whole genome shotgun (WGS) entry which is preliminary data.</text>
</comment>
<dbReference type="InterPro" id="IPR029068">
    <property type="entry name" value="Glyas_Bleomycin-R_OHBP_Dase"/>
</dbReference>
<dbReference type="InterPro" id="IPR037523">
    <property type="entry name" value="VOC_core"/>
</dbReference>
<gene>
    <name evidence="2" type="ORF">XYCOK13_33000</name>
</gene>
<accession>A0A8J4M4C9</accession>
<protein>
    <recommendedName>
        <fullName evidence="1">VOC domain-containing protein</fullName>
    </recommendedName>
</protein>
<dbReference type="Pfam" id="PF00903">
    <property type="entry name" value="Glyoxalase"/>
    <property type="match status" value="1"/>
</dbReference>
<proteinExistence type="predicted"/>
<dbReference type="SUPFAM" id="SSF54593">
    <property type="entry name" value="Glyoxalase/Bleomycin resistance protein/Dihydroxybiphenyl dioxygenase"/>
    <property type="match status" value="1"/>
</dbReference>
<dbReference type="Proteomes" id="UP000677918">
    <property type="component" value="Unassembled WGS sequence"/>
</dbReference>
<name>A0A8J4M4C9_9BACL</name>
<evidence type="ECO:0000313" key="3">
    <source>
        <dbReference type="Proteomes" id="UP000677918"/>
    </source>
</evidence>
<sequence>MENIVSFVSSIFIPVTDVARSKEWYVRMFELKAIEKTDYRIGLAFPNAQTLVLLWKVDKPQPVQFDTGKHAMPYFNFTSYDINHSYRELKAKGAELSEIFVEEGHSFFKAFDPDGNPVDIVQETGNTPYYTYKDNVRKQLS</sequence>
<dbReference type="RefSeq" id="WP_213413294.1">
    <property type="nucleotide sequence ID" value="NZ_BOVK01000049.1"/>
</dbReference>
<dbReference type="PROSITE" id="PS51819">
    <property type="entry name" value="VOC"/>
    <property type="match status" value="1"/>
</dbReference>
<evidence type="ECO:0000313" key="2">
    <source>
        <dbReference type="EMBL" id="GIQ70476.1"/>
    </source>
</evidence>
<dbReference type="AlphaFoldDB" id="A0A8J4M4C9"/>
<dbReference type="Gene3D" id="3.10.180.10">
    <property type="entry name" value="2,3-Dihydroxybiphenyl 1,2-Dioxygenase, domain 1"/>
    <property type="match status" value="1"/>
</dbReference>
<dbReference type="InterPro" id="IPR004360">
    <property type="entry name" value="Glyas_Fos-R_dOase_dom"/>
</dbReference>
<evidence type="ECO:0000259" key="1">
    <source>
        <dbReference type="PROSITE" id="PS51819"/>
    </source>
</evidence>
<feature type="domain" description="VOC" evidence="1">
    <location>
        <begin position="7"/>
        <end position="123"/>
    </location>
</feature>
<keyword evidence="3" id="KW-1185">Reference proteome</keyword>